<evidence type="ECO:0000313" key="2">
    <source>
        <dbReference type="EMBL" id="RRT60054.1"/>
    </source>
</evidence>
<sequence length="143" mass="16101">MIRDYDQAANDLRRLISLLKNQSKDKDNKAGVLGRNSGNNDLNQAHVRLCSVEEEARKETPLDLYMILGIEVSSSAADVKKAYRKAALRHHPDKAGQLLARNETIDDGFWREVADEVHKDADRLFKMIGEAYTVLSDAAKVYT</sequence>
<comment type="caution">
    <text evidence="2">The sequence shown here is derived from an EMBL/GenBank/DDBJ whole genome shotgun (WGS) entry which is preliminary data.</text>
</comment>
<dbReference type="InterPro" id="IPR001623">
    <property type="entry name" value="DnaJ_domain"/>
</dbReference>
<dbReference type="PROSITE" id="PS50076">
    <property type="entry name" value="DNAJ_2"/>
    <property type="match status" value="1"/>
</dbReference>
<organism evidence="2 3">
    <name type="scientific">Ensete ventricosum</name>
    <name type="common">Abyssinian banana</name>
    <name type="synonym">Musa ensete</name>
    <dbReference type="NCBI Taxonomy" id="4639"/>
    <lineage>
        <taxon>Eukaryota</taxon>
        <taxon>Viridiplantae</taxon>
        <taxon>Streptophyta</taxon>
        <taxon>Embryophyta</taxon>
        <taxon>Tracheophyta</taxon>
        <taxon>Spermatophyta</taxon>
        <taxon>Magnoliopsida</taxon>
        <taxon>Liliopsida</taxon>
        <taxon>Zingiberales</taxon>
        <taxon>Musaceae</taxon>
        <taxon>Ensete</taxon>
    </lineage>
</organism>
<proteinExistence type="predicted"/>
<dbReference type="PRINTS" id="PR00625">
    <property type="entry name" value="JDOMAIN"/>
</dbReference>
<dbReference type="EMBL" id="AMZH03007947">
    <property type="protein sequence ID" value="RRT60054.1"/>
    <property type="molecule type" value="Genomic_DNA"/>
</dbReference>
<dbReference type="GO" id="GO:0005783">
    <property type="term" value="C:endoplasmic reticulum"/>
    <property type="evidence" value="ECO:0007669"/>
    <property type="project" value="UniProtKB-ARBA"/>
</dbReference>
<protein>
    <recommendedName>
        <fullName evidence="1">J domain-containing protein</fullName>
    </recommendedName>
</protein>
<gene>
    <name evidence="2" type="ORF">B296_00030683</name>
</gene>
<dbReference type="SMART" id="SM00271">
    <property type="entry name" value="DnaJ"/>
    <property type="match status" value="1"/>
</dbReference>
<dbReference type="InterPro" id="IPR036869">
    <property type="entry name" value="J_dom_sf"/>
</dbReference>
<dbReference type="Proteomes" id="UP000287651">
    <property type="component" value="Unassembled WGS sequence"/>
</dbReference>
<feature type="domain" description="J" evidence="1">
    <location>
        <begin position="63"/>
        <end position="143"/>
    </location>
</feature>
<evidence type="ECO:0000313" key="3">
    <source>
        <dbReference type="Proteomes" id="UP000287651"/>
    </source>
</evidence>
<evidence type="ECO:0000259" key="1">
    <source>
        <dbReference type="PROSITE" id="PS50076"/>
    </source>
</evidence>
<dbReference type="PANTHER" id="PTHR45181:SF4">
    <property type="entry name" value="HEAT SHOCK PROTEIN DNAJ WITH TETRATRICOPEPTIDE REPEAT-CONTAINING PROTEIN"/>
    <property type="match status" value="1"/>
</dbReference>
<name>A0A426Z7T0_ENSVE</name>
<accession>A0A426Z7T0</accession>
<dbReference type="Gene3D" id="1.10.287.110">
    <property type="entry name" value="DnaJ domain"/>
    <property type="match status" value="1"/>
</dbReference>
<dbReference type="CDD" id="cd06257">
    <property type="entry name" value="DnaJ"/>
    <property type="match status" value="1"/>
</dbReference>
<reference evidence="2 3" key="1">
    <citation type="journal article" date="2014" name="Agronomy (Basel)">
        <title>A Draft Genome Sequence for Ensete ventricosum, the Drought-Tolerant Tree Against Hunger.</title>
        <authorList>
            <person name="Harrison J."/>
            <person name="Moore K.A."/>
            <person name="Paszkiewicz K."/>
            <person name="Jones T."/>
            <person name="Grant M."/>
            <person name="Ambacheew D."/>
            <person name="Muzemil S."/>
            <person name="Studholme D.J."/>
        </authorList>
    </citation>
    <scope>NUCLEOTIDE SEQUENCE [LARGE SCALE GENOMIC DNA]</scope>
</reference>
<dbReference type="SUPFAM" id="SSF46565">
    <property type="entry name" value="Chaperone J-domain"/>
    <property type="match status" value="1"/>
</dbReference>
<dbReference type="Pfam" id="PF00226">
    <property type="entry name" value="DnaJ"/>
    <property type="match status" value="1"/>
</dbReference>
<dbReference type="PANTHER" id="PTHR45181">
    <property type="entry name" value="HEAT SHOCK PROTEIN DNAJ WITH TETRATRICOPEPTIDE REPEAT-CONTAINING PROTEIN"/>
    <property type="match status" value="1"/>
</dbReference>
<dbReference type="AlphaFoldDB" id="A0A426Z7T0"/>